<proteinExistence type="predicted"/>
<comment type="caution">
    <text evidence="2">The sequence shown here is derived from an EMBL/GenBank/DDBJ whole genome shotgun (WGS) entry which is preliminary data.</text>
</comment>
<organism evidence="2 3">
    <name type="scientific">Leptomonas pyrrhocoris</name>
    <name type="common">Firebug parasite</name>
    <dbReference type="NCBI Taxonomy" id="157538"/>
    <lineage>
        <taxon>Eukaryota</taxon>
        <taxon>Discoba</taxon>
        <taxon>Euglenozoa</taxon>
        <taxon>Kinetoplastea</taxon>
        <taxon>Metakinetoplastina</taxon>
        <taxon>Trypanosomatida</taxon>
        <taxon>Trypanosomatidae</taxon>
        <taxon>Leishmaniinae</taxon>
        <taxon>Leptomonas</taxon>
    </lineage>
</organism>
<name>A0A0M9FWL9_LEPPY</name>
<feature type="compositionally biased region" description="Polar residues" evidence="1">
    <location>
        <begin position="70"/>
        <end position="79"/>
    </location>
</feature>
<dbReference type="GeneID" id="26907244"/>
<gene>
    <name evidence="2" type="ORF">ABB37_06958</name>
</gene>
<sequence length="187" mass="20187">MTGIASRRRFAREHGQRLTPPARILPSRGARMRTVEDQPPPPMETLPTPLRRHPPPTPTGSTPGVRPTAVNWSLGTSGQPKAGFFPQPAQPQVPGLNSSPMRTPPGSTCGDAPPAKPPLRDATRGKTARRCCYHRQAEEGDDRGLPRGVRRALSTRRLCRQTPPCQSSVWVLAVVSVHVPISAVIAA</sequence>
<protein>
    <submittedName>
        <fullName evidence="2">Uncharacterized protein</fullName>
    </submittedName>
</protein>
<dbReference type="VEuPathDB" id="TriTrypDB:LpyrH10_16_1400"/>
<reference evidence="2 3" key="1">
    <citation type="submission" date="2015-07" db="EMBL/GenBank/DDBJ databases">
        <title>High-quality genome of monoxenous trypanosomatid Leptomonas pyrrhocoris.</title>
        <authorList>
            <person name="Flegontov P."/>
            <person name="Butenko A."/>
            <person name="Firsov S."/>
            <person name="Vlcek C."/>
            <person name="Logacheva M.D."/>
            <person name="Field M."/>
            <person name="Filatov D."/>
            <person name="Flegontova O."/>
            <person name="Gerasimov E."/>
            <person name="Jackson A.P."/>
            <person name="Kelly S."/>
            <person name="Opperdoes F."/>
            <person name="O'Reilly A."/>
            <person name="Votypka J."/>
            <person name="Yurchenko V."/>
            <person name="Lukes J."/>
        </authorList>
    </citation>
    <scope>NUCLEOTIDE SEQUENCE [LARGE SCALE GENOMIC DNA]</scope>
    <source>
        <strain evidence="2">H10</strain>
    </source>
</reference>
<evidence type="ECO:0000313" key="3">
    <source>
        <dbReference type="Proteomes" id="UP000037923"/>
    </source>
</evidence>
<feature type="region of interest" description="Disordered" evidence="1">
    <location>
        <begin position="1"/>
        <end position="128"/>
    </location>
</feature>
<dbReference type="AlphaFoldDB" id="A0A0M9FWL9"/>
<accession>A0A0M9FWL9</accession>
<evidence type="ECO:0000256" key="1">
    <source>
        <dbReference type="SAM" id="MobiDB-lite"/>
    </source>
</evidence>
<dbReference type="EMBL" id="LGTL01000016">
    <property type="protein sequence ID" value="KPA77590.1"/>
    <property type="molecule type" value="Genomic_DNA"/>
</dbReference>
<dbReference type="Proteomes" id="UP000037923">
    <property type="component" value="Unassembled WGS sequence"/>
</dbReference>
<feature type="compositionally biased region" description="Low complexity" evidence="1">
    <location>
        <begin position="59"/>
        <end position="68"/>
    </location>
</feature>
<keyword evidence="3" id="KW-1185">Reference proteome</keyword>
<feature type="compositionally biased region" description="Basic residues" evidence="1">
    <location>
        <begin position="1"/>
        <end position="11"/>
    </location>
</feature>
<dbReference type="RefSeq" id="XP_015656029.1">
    <property type="nucleotide sequence ID" value="XM_015805416.1"/>
</dbReference>
<evidence type="ECO:0000313" key="2">
    <source>
        <dbReference type="EMBL" id="KPA77590.1"/>
    </source>
</evidence>